<dbReference type="GO" id="GO:0000139">
    <property type="term" value="C:Golgi membrane"/>
    <property type="evidence" value="ECO:0007669"/>
    <property type="project" value="TreeGrafter"/>
</dbReference>
<feature type="domain" description="ERV/ALR sulfhydryl oxidase" evidence="8">
    <location>
        <begin position="850"/>
        <end position="985"/>
    </location>
</feature>
<feature type="transmembrane region" description="Helical" evidence="7">
    <location>
        <begin position="1055"/>
        <end position="1077"/>
    </location>
</feature>
<dbReference type="PANTHER" id="PTHR22897">
    <property type="entry name" value="QUIESCIN Q6-RELATED SULFHYDRYL OXIDASE"/>
    <property type="match status" value="1"/>
</dbReference>
<dbReference type="Proteomes" id="UP001497525">
    <property type="component" value="Unassembled WGS sequence"/>
</dbReference>
<dbReference type="GO" id="GO:0003756">
    <property type="term" value="F:protein disulfide isomerase activity"/>
    <property type="evidence" value="ECO:0007669"/>
    <property type="project" value="TreeGrafter"/>
</dbReference>
<keyword evidence="7" id="KW-0812">Transmembrane</keyword>
<comment type="catalytic activity">
    <reaction evidence="7">
        <text>2 R'C(R)SH + O2 = R'C(R)S-S(R)CR' + H2O2</text>
        <dbReference type="Rhea" id="RHEA:17357"/>
        <dbReference type="ChEBI" id="CHEBI:15379"/>
        <dbReference type="ChEBI" id="CHEBI:16240"/>
        <dbReference type="ChEBI" id="CHEBI:16520"/>
        <dbReference type="ChEBI" id="CHEBI:17412"/>
        <dbReference type="EC" id="1.8.3.2"/>
    </reaction>
</comment>
<dbReference type="InterPro" id="IPR039798">
    <property type="entry name" value="Sulfhydryl_oxidase"/>
</dbReference>
<dbReference type="SUPFAM" id="SSF69000">
    <property type="entry name" value="FAD-dependent thiol oxidase"/>
    <property type="match status" value="3"/>
</dbReference>
<reference evidence="9" key="1">
    <citation type="submission" date="2024-06" db="EMBL/GenBank/DDBJ databases">
        <authorList>
            <person name="Liu X."/>
            <person name="Lenzi L."/>
            <person name="Haldenby T S."/>
            <person name="Uol C."/>
        </authorList>
    </citation>
    <scope>NUCLEOTIDE SEQUENCE</scope>
</reference>
<dbReference type="PROSITE" id="PS51324">
    <property type="entry name" value="ERV_ALR"/>
    <property type="match status" value="3"/>
</dbReference>
<comment type="cofactor">
    <cofactor evidence="1 7">
        <name>FAD</name>
        <dbReference type="ChEBI" id="CHEBI:57692"/>
    </cofactor>
</comment>
<evidence type="ECO:0000259" key="8">
    <source>
        <dbReference type="PROSITE" id="PS51324"/>
    </source>
</evidence>
<dbReference type="GO" id="GO:0006457">
    <property type="term" value="P:protein folding"/>
    <property type="evidence" value="ECO:0007669"/>
    <property type="project" value="TreeGrafter"/>
</dbReference>
<gene>
    <name evidence="9" type="ORF">CDAUBV1_LOCUS17133</name>
</gene>
<dbReference type="InterPro" id="IPR040986">
    <property type="entry name" value="QSOX_FAD-bd_dom"/>
</dbReference>
<dbReference type="EC" id="1.8.3.2" evidence="7"/>
<evidence type="ECO:0000256" key="5">
    <source>
        <dbReference type="ARBA" id="ARBA00023002"/>
    </source>
</evidence>
<dbReference type="InterPro" id="IPR036774">
    <property type="entry name" value="ERV/ALR_sulphydryl_oxid_sf"/>
</dbReference>
<dbReference type="GO" id="GO:0005615">
    <property type="term" value="C:extracellular space"/>
    <property type="evidence" value="ECO:0007669"/>
    <property type="project" value="TreeGrafter"/>
</dbReference>
<keyword evidence="6" id="KW-1015">Disulfide bond</keyword>
<name>A0AAV2TYM4_CALDB</name>
<keyword evidence="7" id="KW-1133">Transmembrane helix</keyword>
<dbReference type="InterPro" id="IPR042568">
    <property type="entry name" value="QSOX_FAD-bd_sf"/>
</dbReference>
<accession>A0AAV2TYM4</accession>
<evidence type="ECO:0000313" key="10">
    <source>
        <dbReference type="Proteomes" id="UP001497525"/>
    </source>
</evidence>
<keyword evidence="5 7" id="KW-0560">Oxidoreductase</keyword>
<dbReference type="Gene3D" id="1.20.120.310">
    <property type="entry name" value="ERV/ALR sulfhydryl oxidase domain"/>
    <property type="match status" value="3"/>
</dbReference>
<evidence type="ECO:0000256" key="7">
    <source>
        <dbReference type="RuleBase" id="RU371123"/>
    </source>
</evidence>
<dbReference type="Gene3D" id="1.20.120.1960">
    <property type="entry name" value="QSOX sulfhydryl oxidase domain"/>
    <property type="match status" value="2"/>
</dbReference>
<proteinExistence type="predicted"/>
<evidence type="ECO:0000256" key="2">
    <source>
        <dbReference type="ARBA" id="ARBA00022630"/>
    </source>
</evidence>
<dbReference type="InterPro" id="IPR017905">
    <property type="entry name" value="ERV/ALR_sulphydryl_oxidase"/>
</dbReference>
<dbReference type="Pfam" id="PF18371">
    <property type="entry name" value="FAD_SOX"/>
    <property type="match status" value="1"/>
</dbReference>
<evidence type="ECO:0000256" key="6">
    <source>
        <dbReference type="ARBA" id="ARBA00023157"/>
    </source>
</evidence>
<dbReference type="AlphaFoldDB" id="A0AAV2TYM4"/>
<evidence type="ECO:0000256" key="4">
    <source>
        <dbReference type="ARBA" id="ARBA00022827"/>
    </source>
</evidence>
<feature type="transmembrane region" description="Helical" evidence="7">
    <location>
        <begin position="776"/>
        <end position="799"/>
    </location>
</feature>
<protein>
    <recommendedName>
        <fullName evidence="7">Sulfhydryl oxidase</fullName>
        <ecNumber evidence="7">1.8.3.2</ecNumber>
    </recommendedName>
</protein>
<evidence type="ECO:0000256" key="1">
    <source>
        <dbReference type="ARBA" id="ARBA00001974"/>
    </source>
</evidence>
<comment type="caution">
    <text evidence="9">The sequence shown here is derived from an EMBL/GenBank/DDBJ whole genome shotgun (WGS) entry which is preliminary data.</text>
</comment>
<keyword evidence="4 7" id="KW-0274">FAD</keyword>
<feature type="domain" description="ERV/ALR sulfhydryl oxidase" evidence="8">
    <location>
        <begin position="575"/>
        <end position="710"/>
    </location>
</feature>
<evidence type="ECO:0000313" key="9">
    <source>
        <dbReference type="EMBL" id="CAL5141828.1"/>
    </source>
</evidence>
<evidence type="ECO:0000256" key="3">
    <source>
        <dbReference type="ARBA" id="ARBA00022729"/>
    </source>
</evidence>
<dbReference type="GO" id="GO:0016971">
    <property type="term" value="F:flavin-dependent sulfhydryl oxidase activity"/>
    <property type="evidence" value="ECO:0007669"/>
    <property type="project" value="InterPro"/>
</dbReference>
<comment type="caution">
    <text evidence="7">Lacks conserved residue(s) required for the propagation of feature annotation.</text>
</comment>
<organism evidence="9 10">
    <name type="scientific">Calicophoron daubneyi</name>
    <name type="common">Rumen fluke</name>
    <name type="synonym">Paramphistomum daubneyi</name>
    <dbReference type="NCBI Taxonomy" id="300641"/>
    <lineage>
        <taxon>Eukaryota</taxon>
        <taxon>Metazoa</taxon>
        <taxon>Spiralia</taxon>
        <taxon>Lophotrochozoa</taxon>
        <taxon>Platyhelminthes</taxon>
        <taxon>Trematoda</taxon>
        <taxon>Digenea</taxon>
        <taxon>Plagiorchiida</taxon>
        <taxon>Pronocephalata</taxon>
        <taxon>Paramphistomoidea</taxon>
        <taxon>Paramphistomidae</taxon>
        <taxon>Calicophoron</taxon>
    </lineage>
</organism>
<sequence length="1123" mass="126138">MPPAFQKGQEPLAKPWSSEVKVGAVDCEENVNFELCTEQNIESVPTMKYFSSLRPGVDSDEDCRKIKRSFDIEPMRRALAKCLLKEIPTTKYDADGKSYGWALTSSSLLENVLVILDFSSQFSVPLFSRVDSTAKTMTVEDLQRREIILSGTPEVVHSRLAELSGSTVTPLPENEATVESSPSIQRHIHVYAADLFQSLTMMLFTDVPLRGDIHGEDIDALREFLHTLRLLLPASPVYHEKLAVLIEWLNEMESINGTHWLDHLRGINFPNYGGGFIGCLGSRKDLRRYPCGIWQIFHVLTVRHYELSSSGADLPPDIVAHAMNRFIPRFFSCSECAFHMAAFSANIPHAGESVIPQIRPKPSSFNYSYDPSTAKYLLPVPKSGRDEIIWLNKFHNMANVHLSGEPSDDPAFPKAVYPLRDVCPACWSEDANGTWVLGETKATQDALVDYLVSQYTFTSWRTDGVPTIFFDRSKPFLTKPPPVYAADVFKSLSMMLETDVSMRNTIDGEDIAALKEFLHMLCLLLPASSSYKQKLASLGDWVDSKATLTGLEWLSKLKEIKFPIYEGPFIECKGSQPHFRGYPCGLWLLFHSLTVRQYELTSAGSEMSPDLVAHAMNRFIPRFFSCNRCAFHFSANSANIARPGESILPKNRDPPIPEEFKWDPQIVHVLPSAPRTSEEQVLWLAAVHNRVNGRLSGSETDDPMAPKQVYPSQAQCPECWSDNFVGNSSAKVLGQTEKTRKSWLDFLVKRYSSASWHTKGISSDFFSEVPIEKSNLHLVVLAVISVALTLGAIIALIFLPRLVKRSLAEITATALYAQPAVSKALSDCYFTYTTLKFPLYDGPFIECKGSEPQYRGYPCGLWLLWHSLTVRQYELTRAGLVLPPDLVVHAMNRFMPRFFSCIECSYHFAAVTASLVRPGESILPRTRKPPSPEEFSWDPKCASMLLPSPGSSEEQVLFLSTIHNRVNLRLARTVTEDPKAPKQLYPTQSMCPSCWSDDPEDRGTQSMGNNPETRENWFNFLVNRYSSNSWQTDGVSTAFLSKDEDTRAEKCRPSLVLTSVGVTLFAMVGLVVLVLLLRSSKMLKWMKSSDLRETCSRTHQCMKVYVAGGKIMVTLPRIVCCPR</sequence>
<dbReference type="PANTHER" id="PTHR22897:SF8">
    <property type="entry name" value="SULFHYDRYL OXIDASE"/>
    <property type="match status" value="1"/>
</dbReference>
<keyword evidence="2 7" id="KW-0285">Flavoprotein</keyword>
<keyword evidence="3" id="KW-0732">Signal</keyword>
<dbReference type="EMBL" id="CAXLJL010000933">
    <property type="protein sequence ID" value="CAL5141828.1"/>
    <property type="molecule type" value="Genomic_DNA"/>
</dbReference>
<keyword evidence="7" id="KW-0472">Membrane</keyword>
<dbReference type="Gene3D" id="3.40.30.10">
    <property type="entry name" value="Glutaredoxin"/>
    <property type="match status" value="1"/>
</dbReference>
<feature type="domain" description="ERV/ALR sulfhydryl oxidase" evidence="8">
    <location>
        <begin position="282"/>
        <end position="417"/>
    </location>
</feature>